<evidence type="ECO:0000256" key="8">
    <source>
        <dbReference type="SAM" id="Phobius"/>
    </source>
</evidence>
<keyword evidence="2" id="KW-1003">Cell membrane</keyword>
<comment type="similarity">
    <text evidence="7">Belongs to the glycosyltransferase 87 family.</text>
</comment>
<dbReference type="AlphaFoldDB" id="L1MEY8"/>
<feature type="transmembrane region" description="Helical" evidence="8">
    <location>
        <begin position="511"/>
        <end position="531"/>
    </location>
</feature>
<feature type="transmembrane region" description="Helical" evidence="8">
    <location>
        <begin position="54"/>
        <end position="77"/>
    </location>
</feature>
<feature type="transmembrane region" description="Helical" evidence="8">
    <location>
        <begin position="430"/>
        <end position="451"/>
    </location>
</feature>
<protein>
    <submittedName>
        <fullName evidence="9">Uncharacterized protein</fullName>
    </submittedName>
</protein>
<keyword evidence="6 8" id="KW-0472">Membrane</keyword>
<dbReference type="eggNOG" id="COG5650">
    <property type="taxonomic scope" value="Bacteria"/>
</dbReference>
<keyword evidence="3" id="KW-0808">Transferase</keyword>
<feature type="transmembrane region" description="Helical" evidence="8">
    <location>
        <begin position="228"/>
        <end position="248"/>
    </location>
</feature>
<evidence type="ECO:0000256" key="2">
    <source>
        <dbReference type="ARBA" id="ARBA00022475"/>
    </source>
</evidence>
<dbReference type="EMBL" id="AMEM01000022">
    <property type="protein sequence ID" value="EKX89787.1"/>
    <property type="molecule type" value="Genomic_DNA"/>
</dbReference>
<evidence type="ECO:0000256" key="1">
    <source>
        <dbReference type="ARBA" id="ARBA00004651"/>
    </source>
</evidence>
<feature type="transmembrane region" description="Helical" evidence="8">
    <location>
        <begin position="537"/>
        <end position="556"/>
    </location>
</feature>
<keyword evidence="4 8" id="KW-0812">Transmembrane</keyword>
<dbReference type="Pfam" id="PF09594">
    <property type="entry name" value="GT87"/>
    <property type="match status" value="2"/>
</dbReference>
<feature type="transmembrane region" description="Helical" evidence="8">
    <location>
        <begin position="623"/>
        <end position="640"/>
    </location>
</feature>
<gene>
    <name evidence="9" type="ORF">HMPREF9997_01690</name>
</gene>
<name>L1MEY8_9CORY</name>
<feature type="transmembrane region" description="Helical" evidence="8">
    <location>
        <begin position="362"/>
        <end position="382"/>
    </location>
</feature>
<evidence type="ECO:0000313" key="10">
    <source>
        <dbReference type="Proteomes" id="UP000010445"/>
    </source>
</evidence>
<feature type="transmembrane region" description="Helical" evidence="8">
    <location>
        <begin position="260"/>
        <end position="285"/>
    </location>
</feature>
<sequence>MYHIDVAVYLEGGLAFLRGENLYTQDFDFGSISLPFTYPPISAIVFSALAPFPLWVSSLVFIAATVVLLWWCCVIVLRHAVSGWGVGRTRIVALAILPFVVALEPVRETLGFAQVNVFLMAMVMVDVLTKKPWLPRGFWIGLAAAIKLTPAVFGLYFLVKRDFRAAAVTIMSGLGFTALAWAISPENSAQYWLHTVRDPSRIGGLSYGGNQSFKGFLARVMAEPGQDAVWRVLVVATIVAAALAMYRTTSPAMAISLNSLVALLCSPVSWTHHWVWLIPLTLLTIVQAVRAFQRQDWVTVSWAASLSLASLAAMLVEPHWVLPHKNDTEALMPLSGLIIGSSYVWIAVAFLVVALRRSSRLSLRWTSATIIVATVLVFAYTFSETLRIRHFLVFEALRSTSLDGVFTHPLNATPLVIFLGRPLTSLRLDFASTMLVMANMVALYVVVVALLRHLRLPIDGPLPLAATAVAVISHPVRDTLMGGHWTLMFLALIVADVFLPTVRWPRGLLSGIAVALGGGWPLLSAVAAFSALKNYRAIGIVLGSCAASFGLGFVVARETTLSYLHTLWHWPETILAALTGSINNTAYAMVARALGGSSTLSWLIMVVVVLAVAHFAAQRAGDRYVAAAFGLCLPALVLPYSTATVWVLLLPLVVLLARWNPIAAAFGAYLLWFEWFPGRLDYIYGGIRGEWWLPPFEVFASAPALYLLVLMLLSLGGKIAQPSTGTLAKK</sequence>
<feature type="transmembrane region" description="Helical" evidence="8">
    <location>
        <begin position="692"/>
        <end position="713"/>
    </location>
</feature>
<dbReference type="STRING" id="1035195.HMPREF9997_01690"/>
<evidence type="ECO:0000256" key="6">
    <source>
        <dbReference type="ARBA" id="ARBA00023136"/>
    </source>
</evidence>
<evidence type="ECO:0000256" key="3">
    <source>
        <dbReference type="ARBA" id="ARBA00022679"/>
    </source>
</evidence>
<reference evidence="9 10" key="1">
    <citation type="submission" date="2012-05" db="EMBL/GenBank/DDBJ databases">
        <authorList>
            <person name="Weinstock G."/>
            <person name="Sodergren E."/>
            <person name="Lobos E.A."/>
            <person name="Fulton L."/>
            <person name="Fulton R."/>
            <person name="Courtney L."/>
            <person name="Fronick C."/>
            <person name="O'Laughlin M."/>
            <person name="Godfrey J."/>
            <person name="Wilson R.M."/>
            <person name="Miner T."/>
            <person name="Farmer C."/>
            <person name="Delehaunty K."/>
            <person name="Cordes M."/>
            <person name="Minx P."/>
            <person name="Tomlinson C."/>
            <person name="Chen J."/>
            <person name="Wollam A."/>
            <person name="Pepin K.H."/>
            <person name="Bhonagiri V."/>
            <person name="Zhang X."/>
            <person name="Suruliraj S."/>
            <person name="Warren W."/>
            <person name="Mitreva M."/>
            <person name="Mardis E.R."/>
            <person name="Wilson R.K."/>
        </authorList>
    </citation>
    <scope>NUCLEOTIDE SEQUENCE [LARGE SCALE GENOMIC DNA]</scope>
    <source>
        <strain evidence="9 10">F0235</strain>
    </source>
</reference>
<feature type="transmembrane region" description="Helical" evidence="8">
    <location>
        <begin position="482"/>
        <end position="499"/>
    </location>
</feature>
<evidence type="ECO:0000313" key="9">
    <source>
        <dbReference type="EMBL" id="EKX89787.1"/>
    </source>
</evidence>
<evidence type="ECO:0000256" key="4">
    <source>
        <dbReference type="ARBA" id="ARBA00022692"/>
    </source>
</evidence>
<feature type="transmembrane region" description="Helical" evidence="8">
    <location>
        <begin position="336"/>
        <end position="355"/>
    </location>
</feature>
<dbReference type="HOGENOM" id="CLU_379352_0_0_11"/>
<feature type="transmembrane region" description="Helical" evidence="8">
    <location>
        <begin position="297"/>
        <end position="316"/>
    </location>
</feature>
<feature type="transmembrane region" description="Helical" evidence="8">
    <location>
        <begin position="112"/>
        <end position="129"/>
    </location>
</feature>
<dbReference type="Proteomes" id="UP000010445">
    <property type="component" value="Unassembled WGS sequence"/>
</dbReference>
<keyword evidence="10" id="KW-1185">Reference proteome</keyword>
<keyword evidence="5 8" id="KW-1133">Transmembrane helix</keyword>
<comment type="caution">
    <text evidence="9">The sequence shown here is derived from an EMBL/GenBank/DDBJ whole genome shotgun (WGS) entry which is preliminary data.</text>
</comment>
<feature type="transmembrane region" description="Helical" evidence="8">
    <location>
        <begin position="89"/>
        <end position="106"/>
    </location>
</feature>
<feature type="transmembrane region" description="Helical" evidence="8">
    <location>
        <begin position="138"/>
        <end position="159"/>
    </location>
</feature>
<accession>L1MEY8</accession>
<proteinExistence type="inferred from homology"/>
<dbReference type="PATRIC" id="fig|1035195.3.peg.1527"/>
<evidence type="ECO:0000256" key="5">
    <source>
        <dbReference type="ARBA" id="ARBA00022989"/>
    </source>
</evidence>
<evidence type="ECO:0000256" key="7">
    <source>
        <dbReference type="ARBA" id="ARBA00024033"/>
    </source>
</evidence>
<feature type="transmembrane region" description="Helical" evidence="8">
    <location>
        <begin position="599"/>
        <end position="617"/>
    </location>
</feature>
<dbReference type="InterPro" id="IPR018584">
    <property type="entry name" value="GT87"/>
</dbReference>
<organism evidence="9 10">
    <name type="scientific">Corynebacterium durum F0235</name>
    <dbReference type="NCBI Taxonomy" id="1035195"/>
    <lineage>
        <taxon>Bacteria</taxon>
        <taxon>Bacillati</taxon>
        <taxon>Actinomycetota</taxon>
        <taxon>Actinomycetes</taxon>
        <taxon>Mycobacteriales</taxon>
        <taxon>Corynebacteriaceae</taxon>
        <taxon>Corynebacterium</taxon>
    </lineage>
</organism>
<feature type="transmembrane region" description="Helical" evidence="8">
    <location>
        <begin position="647"/>
        <end position="672"/>
    </location>
</feature>
<dbReference type="GO" id="GO:0016758">
    <property type="term" value="F:hexosyltransferase activity"/>
    <property type="evidence" value="ECO:0007669"/>
    <property type="project" value="InterPro"/>
</dbReference>
<dbReference type="GO" id="GO:0005886">
    <property type="term" value="C:plasma membrane"/>
    <property type="evidence" value="ECO:0007669"/>
    <property type="project" value="UniProtKB-SubCell"/>
</dbReference>
<comment type="subcellular location">
    <subcellularLocation>
        <location evidence="1">Cell membrane</location>
        <topology evidence="1">Multi-pass membrane protein</topology>
    </subcellularLocation>
</comment>